<dbReference type="EMBL" id="JAIWYP010000011">
    <property type="protein sequence ID" value="KAH3738545.1"/>
    <property type="molecule type" value="Genomic_DNA"/>
</dbReference>
<keyword evidence="2" id="KW-0547">Nucleotide-binding</keyword>
<dbReference type="Gene3D" id="3.40.50.300">
    <property type="entry name" value="P-loop containing nucleotide triphosphate hydrolases"/>
    <property type="match status" value="1"/>
</dbReference>
<reference evidence="4" key="2">
    <citation type="submission" date="2020-11" db="EMBL/GenBank/DDBJ databases">
        <authorList>
            <person name="McCartney M.A."/>
            <person name="Auch B."/>
            <person name="Kono T."/>
            <person name="Mallez S."/>
            <person name="Becker A."/>
            <person name="Gohl D.M."/>
            <person name="Silverstein K.A.T."/>
            <person name="Koren S."/>
            <person name="Bechman K.B."/>
            <person name="Herman A."/>
            <person name="Abrahante J.E."/>
            <person name="Garbe J."/>
        </authorList>
    </citation>
    <scope>NUCLEOTIDE SEQUENCE</scope>
    <source>
        <strain evidence="4">Duluth1</strain>
        <tissue evidence="4">Whole animal</tissue>
    </source>
</reference>
<protein>
    <recommendedName>
        <fullName evidence="6">Nucleoside-diphosphate kinase</fullName>
    </recommendedName>
</protein>
<dbReference type="InterPro" id="IPR000850">
    <property type="entry name" value="Adenylat/UMP-CMP_kin"/>
</dbReference>
<evidence type="ECO:0000313" key="5">
    <source>
        <dbReference type="Proteomes" id="UP000828390"/>
    </source>
</evidence>
<evidence type="ECO:0000256" key="1">
    <source>
        <dbReference type="ARBA" id="ARBA00022679"/>
    </source>
</evidence>
<sequence>MRNELNDIFDTDTNKLAAVTDTMDEILIPKIDVDSTRKPHIVRYILNKKLKPIIDARQSMFERVYPISEKLAMKMLATGYKQPSRFGRWCPVRVKEGDCIQTMSGPGYTMFPCIYRSHVYFLSSPQAREEFVSDPIKYVSQPTPKPVVPIKIAVIGPPKSGKTTLANRFAQEYGLLRLSIGEAMRMVMTSQPKAFLSLEMQKHLVKGLTVPDELAVQALEMCLLDMRCQTRGYVLDGYPQTQRQVELLTERCLIPFRVIEIDVKSKEIMVRGTKDRIAAARIQPLHDSAQILAVKLGAYNRNIGVVRQWYETEHMNYRLMDGERSKWWVWNTALDLARESVRQIQTYLQRISDGKAASIADMCITPSDFLQRVGDYEQYCPVSLALRGELLDCSTNKTLEFAVEFRGHYYKCAGKTELEQFLAEPEKYVPPLAPNKLPPPSRLPRRRTPTEVKASATIELNSYCPVTYLDGKCRYEAITPGNPEFIAEYVGKYWYCQSEEKLLRFMKLPEQYASLKLPHKLPPTKESLTLTSLPMLGYMEQTVATALVKAMTACGTVKPKYPFLSPSRSALFYIAYHLKAFNPKSSDYIRKKYKKKLDRFEETCSLIKYLGNTMTVRYKEPQERPADFDVKLQTFFALRGIEPTPTWIS</sequence>
<dbReference type="GO" id="GO:0019205">
    <property type="term" value="F:nucleobase-containing compound kinase activity"/>
    <property type="evidence" value="ECO:0007669"/>
    <property type="project" value="InterPro"/>
</dbReference>
<dbReference type="InterPro" id="IPR027417">
    <property type="entry name" value="P-loop_NTPase"/>
</dbReference>
<proteinExistence type="predicted"/>
<evidence type="ECO:0000256" key="2">
    <source>
        <dbReference type="ARBA" id="ARBA00022741"/>
    </source>
</evidence>
<keyword evidence="3" id="KW-0418">Kinase</keyword>
<evidence type="ECO:0000313" key="4">
    <source>
        <dbReference type="EMBL" id="KAH3738545.1"/>
    </source>
</evidence>
<comment type="caution">
    <text evidence="4">The sequence shown here is derived from an EMBL/GenBank/DDBJ whole genome shotgun (WGS) entry which is preliminary data.</text>
</comment>
<gene>
    <name evidence="4" type="ORF">DPMN_045182</name>
</gene>
<keyword evidence="1" id="KW-0808">Transferase</keyword>
<evidence type="ECO:0000256" key="3">
    <source>
        <dbReference type="ARBA" id="ARBA00022777"/>
    </source>
</evidence>
<dbReference type="PRINTS" id="PR00094">
    <property type="entry name" value="ADENYLTKNASE"/>
</dbReference>
<keyword evidence="5" id="KW-1185">Reference proteome</keyword>
<name>A0A9D4D5R9_DREPO</name>
<reference evidence="4" key="1">
    <citation type="journal article" date="2019" name="bioRxiv">
        <title>The Genome of the Zebra Mussel, Dreissena polymorpha: A Resource for Invasive Species Research.</title>
        <authorList>
            <person name="McCartney M.A."/>
            <person name="Auch B."/>
            <person name="Kono T."/>
            <person name="Mallez S."/>
            <person name="Zhang Y."/>
            <person name="Obille A."/>
            <person name="Becker A."/>
            <person name="Abrahante J.E."/>
            <person name="Garbe J."/>
            <person name="Badalamenti J.P."/>
            <person name="Herman A."/>
            <person name="Mangelson H."/>
            <person name="Liachko I."/>
            <person name="Sullivan S."/>
            <person name="Sone E.D."/>
            <person name="Koren S."/>
            <person name="Silverstein K.A.T."/>
            <person name="Beckman K.B."/>
            <person name="Gohl D.M."/>
        </authorList>
    </citation>
    <scope>NUCLEOTIDE SEQUENCE</scope>
    <source>
        <strain evidence="4">Duluth1</strain>
        <tissue evidence="4">Whole animal</tissue>
    </source>
</reference>
<accession>A0A9D4D5R9</accession>
<evidence type="ECO:0008006" key="6">
    <source>
        <dbReference type="Google" id="ProtNLM"/>
    </source>
</evidence>
<dbReference type="Proteomes" id="UP000828390">
    <property type="component" value="Unassembled WGS sequence"/>
</dbReference>
<dbReference type="SUPFAM" id="SSF52540">
    <property type="entry name" value="P-loop containing nucleoside triphosphate hydrolases"/>
    <property type="match status" value="1"/>
</dbReference>
<organism evidence="4 5">
    <name type="scientific">Dreissena polymorpha</name>
    <name type="common">Zebra mussel</name>
    <name type="synonym">Mytilus polymorpha</name>
    <dbReference type="NCBI Taxonomy" id="45954"/>
    <lineage>
        <taxon>Eukaryota</taxon>
        <taxon>Metazoa</taxon>
        <taxon>Spiralia</taxon>
        <taxon>Lophotrochozoa</taxon>
        <taxon>Mollusca</taxon>
        <taxon>Bivalvia</taxon>
        <taxon>Autobranchia</taxon>
        <taxon>Heteroconchia</taxon>
        <taxon>Euheterodonta</taxon>
        <taxon>Imparidentia</taxon>
        <taxon>Neoheterodontei</taxon>
        <taxon>Myida</taxon>
        <taxon>Dreissenoidea</taxon>
        <taxon>Dreissenidae</taxon>
        <taxon>Dreissena</taxon>
    </lineage>
</organism>
<dbReference type="Pfam" id="PF00406">
    <property type="entry name" value="ADK"/>
    <property type="match status" value="1"/>
</dbReference>
<dbReference type="AlphaFoldDB" id="A0A9D4D5R9"/>
<dbReference type="GO" id="GO:0006139">
    <property type="term" value="P:nucleobase-containing compound metabolic process"/>
    <property type="evidence" value="ECO:0007669"/>
    <property type="project" value="InterPro"/>
</dbReference>
<dbReference type="PANTHER" id="PTHR23359">
    <property type="entry name" value="NUCLEOTIDE KINASE"/>
    <property type="match status" value="1"/>
</dbReference>
<dbReference type="GO" id="GO:0005524">
    <property type="term" value="F:ATP binding"/>
    <property type="evidence" value="ECO:0007669"/>
    <property type="project" value="InterPro"/>
</dbReference>